<dbReference type="InterPro" id="IPR027417">
    <property type="entry name" value="P-loop_NTPase"/>
</dbReference>
<sequence length="717" mass="80500">MAFNQARHIVNNSCTFNDNSGRNRINGFEQLRTSIAEGAFHNSYERFDPPKCHPETRTAVIDMIMAWVNNRQRTSSIMWLHGPAGAGKSAIVQTITEECEKSKTLCASFFFSRTAAKRNTADHLIATISHQLIRVIPQLENSVIKAVESDSALFSLSLRNPILDLMEVNLWPKDCPQFVAIDGLDECNNPTIQKLILTVISEALISSNIPLCFLVASRPELALREAFNTESVLKLSTRLALDDTFDPDKDIEIFLRSKFTEIIQTHQLRPSLLHEWPSDDTTRTLVRRSSGQFIYASVVMKYLGNPRKSPVKGLNIILGLAPPGTDTPYSPLDQLYHYILSNVDDYPATSRVLGAILYIANRYASDHSVGKTLDDLDFLLLLERGDAALYLSDLHSVVYVPSQESSNLHAALEKSDSDGDNNSLNSSSHRTSAVRFFHASFSDFLTNASRSGQYVIEKDILFGDIALSSNLDLDLTDTIESDVLLVLKCLSLLMDKSQADSIFTSLQNAMDLHHLDLLSSWPSSNISQTIYAVLGRIVVVDIWDSGLYHFVQGNIRRITEYPIHLPYVFGVLSRLLDPNYKLQDTDLQFLLSQMSDFYDLRDHHTVGHAISKNNIQLSMRNDIWKSLISNERGPRAKQSWQSFKLPTVLIVEDSKFYLKGSGVASSGQQGVVHLKIAYKDLNTTLETIRRILRKLKQLGVKLAPLVKSRPTRKGSRQ</sequence>
<proteinExistence type="predicted"/>
<dbReference type="PANTHER" id="PTHR10039:SF17">
    <property type="entry name" value="FUNGAL STAND N-TERMINAL GOODBYE DOMAIN-CONTAINING PROTEIN-RELATED"/>
    <property type="match status" value="1"/>
</dbReference>
<protein>
    <recommendedName>
        <fullName evidence="2">Nephrocystin 3-like N-terminal domain-containing protein</fullName>
    </recommendedName>
</protein>
<dbReference type="SUPFAM" id="SSF52540">
    <property type="entry name" value="P-loop containing nucleoside triphosphate hydrolases"/>
    <property type="match status" value="1"/>
</dbReference>
<keyword evidence="1" id="KW-0677">Repeat</keyword>
<dbReference type="EMBL" id="ML213630">
    <property type="protein sequence ID" value="TFK34586.1"/>
    <property type="molecule type" value="Genomic_DNA"/>
</dbReference>
<keyword evidence="4" id="KW-1185">Reference proteome</keyword>
<reference evidence="3 4" key="1">
    <citation type="journal article" date="2019" name="Nat. Ecol. Evol.">
        <title>Megaphylogeny resolves global patterns of mushroom evolution.</title>
        <authorList>
            <person name="Varga T."/>
            <person name="Krizsan K."/>
            <person name="Foldi C."/>
            <person name="Dima B."/>
            <person name="Sanchez-Garcia M."/>
            <person name="Sanchez-Ramirez S."/>
            <person name="Szollosi G.J."/>
            <person name="Szarkandi J.G."/>
            <person name="Papp V."/>
            <person name="Albert L."/>
            <person name="Andreopoulos W."/>
            <person name="Angelini C."/>
            <person name="Antonin V."/>
            <person name="Barry K.W."/>
            <person name="Bougher N.L."/>
            <person name="Buchanan P."/>
            <person name="Buyck B."/>
            <person name="Bense V."/>
            <person name="Catcheside P."/>
            <person name="Chovatia M."/>
            <person name="Cooper J."/>
            <person name="Damon W."/>
            <person name="Desjardin D."/>
            <person name="Finy P."/>
            <person name="Geml J."/>
            <person name="Haridas S."/>
            <person name="Hughes K."/>
            <person name="Justo A."/>
            <person name="Karasinski D."/>
            <person name="Kautmanova I."/>
            <person name="Kiss B."/>
            <person name="Kocsube S."/>
            <person name="Kotiranta H."/>
            <person name="LaButti K.M."/>
            <person name="Lechner B.E."/>
            <person name="Liimatainen K."/>
            <person name="Lipzen A."/>
            <person name="Lukacs Z."/>
            <person name="Mihaltcheva S."/>
            <person name="Morgado L.N."/>
            <person name="Niskanen T."/>
            <person name="Noordeloos M.E."/>
            <person name="Ohm R.A."/>
            <person name="Ortiz-Santana B."/>
            <person name="Ovrebo C."/>
            <person name="Racz N."/>
            <person name="Riley R."/>
            <person name="Savchenko A."/>
            <person name="Shiryaev A."/>
            <person name="Soop K."/>
            <person name="Spirin V."/>
            <person name="Szebenyi C."/>
            <person name="Tomsovsky M."/>
            <person name="Tulloss R.E."/>
            <person name="Uehling J."/>
            <person name="Grigoriev I.V."/>
            <person name="Vagvolgyi C."/>
            <person name="Papp T."/>
            <person name="Martin F.M."/>
            <person name="Miettinen O."/>
            <person name="Hibbett D.S."/>
            <person name="Nagy L.G."/>
        </authorList>
    </citation>
    <scope>NUCLEOTIDE SEQUENCE [LARGE SCALE GENOMIC DNA]</scope>
    <source>
        <strain evidence="3 4">CBS 166.37</strain>
    </source>
</reference>
<dbReference type="Gene3D" id="3.40.50.300">
    <property type="entry name" value="P-loop containing nucleotide triphosphate hydrolases"/>
    <property type="match status" value="1"/>
</dbReference>
<organism evidence="3 4">
    <name type="scientific">Crucibulum laeve</name>
    <dbReference type="NCBI Taxonomy" id="68775"/>
    <lineage>
        <taxon>Eukaryota</taxon>
        <taxon>Fungi</taxon>
        <taxon>Dikarya</taxon>
        <taxon>Basidiomycota</taxon>
        <taxon>Agaricomycotina</taxon>
        <taxon>Agaricomycetes</taxon>
        <taxon>Agaricomycetidae</taxon>
        <taxon>Agaricales</taxon>
        <taxon>Agaricineae</taxon>
        <taxon>Nidulariaceae</taxon>
        <taxon>Crucibulum</taxon>
    </lineage>
</organism>
<evidence type="ECO:0000313" key="3">
    <source>
        <dbReference type="EMBL" id="TFK34586.1"/>
    </source>
</evidence>
<evidence type="ECO:0000259" key="2">
    <source>
        <dbReference type="Pfam" id="PF24883"/>
    </source>
</evidence>
<dbReference type="AlphaFoldDB" id="A0A5C3LRE9"/>
<dbReference type="OrthoDB" id="5967843at2759"/>
<accession>A0A5C3LRE9</accession>
<evidence type="ECO:0000313" key="4">
    <source>
        <dbReference type="Proteomes" id="UP000308652"/>
    </source>
</evidence>
<dbReference type="PANTHER" id="PTHR10039">
    <property type="entry name" value="AMELOGENIN"/>
    <property type="match status" value="1"/>
</dbReference>
<dbReference type="Proteomes" id="UP000308652">
    <property type="component" value="Unassembled WGS sequence"/>
</dbReference>
<dbReference type="STRING" id="68775.A0A5C3LRE9"/>
<feature type="domain" description="Nephrocystin 3-like N-terminal" evidence="2">
    <location>
        <begin position="65"/>
        <end position="218"/>
    </location>
</feature>
<evidence type="ECO:0000256" key="1">
    <source>
        <dbReference type="ARBA" id="ARBA00022737"/>
    </source>
</evidence>
<dbReference type="InterPro" id="IPR056884">
    <property type="entry name" value="NPHP3-like_N"/>
</dbReference>
<name>A0A5C3LRE9_9AGAR</name>
<gene>
    <name evidence="3" type="ORF">BDQ12DRAFT_715252</name>
</gene>
<dbReference type="Pfam" id="PF24883">
    <property type="entry name" value="NPHP3_N"/>
    <property type="match status" value="1"/>
</dbReference>